<sequence>MDFPHIAQSFFLMIEILSKGRNLNAARNLMLSIQKNAFMGMLNYGKAGLFQESVQRTTNMARSVFGEMLSTYGLTPDVYTSNILIKGFCMNSMVDEGFRVGKVGIAHNMVKGMSKKSLVLNANVATYTTLVRGYCLNQDFDEALIVFQEMICKGLKLDKIYSECMLFQHANKCTLQCWKHRCSFECVQKDVGIGGAIRFSYYSAIIGSLCQIGNFEKAEEFFDELA</sequence>
<accession>A0ABR2QB10</accession>
<comment type="caution">
    <text evidence="4">The sequence shown here is derived from an EMBL/GenBank/DDBJ whole genome shotgun (WGS) entry which is preliminary data.</text>
</comment>
<dbReference type="PROSITE" id="PS51375">
    <property type="entry name" value="PPR"/>
    <property type="match status" value="1"/>
</dbReference>
<evidence type="ECO:0008006" key="6">
    <source>
        <dbReference type="Google" id="ProtNLM"/>
    </source>
</evidence>
<evidence type="ECO:0000256" key="3">
    <source>
        <dbReference type="PROSITE-ProRule" id="PRU00708"/>
    </source>
</evidence>
<evidence type="ECO:0000313" key="5">
    <source>
        <dbReference type="Proteomes" id="UP001396334"/>
    </source>
</evidence>
<protein>
    <recommendedName>
        <fullName evidence="6">Pentatricopeptide repeat-containing protein</fullName>
    </recommendedName>
</protein>
<dbReference type="Pfam" id="PF12854">
    <property type="entry name" value="PPR_1"/>
    <property type="match status" value="1"/>
</dbReference>
<gene>
    <name evidence="4" type="ORF">V6N11_012402</name>
</gene>
<dbReference type="EMBL" id="JBBPBN010000042">
    <property type="protein sequence ID" value="KAK8997866.1"/>
    <property type="molecule type" value="Genomic_DNA"/>
</dbReference>
<dbReference type="InterPro" id="IPR002885">
    <property type="entry name" value="PPR_rpt"/>
</dbReference>
<dbReference type="InterPro" id="IPR011990">
    <property type="entry name" value="TPR-like_helical_dom_sf"/>
</dbReference>
<organism evidence="4 5">
    <name type="scientific">Hibiscus sabdariffa</name>
    <name type="common">roselle</name>
    <dbReference type="NCBI Taxonomy" id="183260"/>
    <lineage>
        <taxon>Eukaryota</taxon>
        <taxon>Viridiplantae</taxon>
        <taxon>Streptophyta</taxon>
        <taxon>Embryophyta</taxon>
        <taxon>Tracheophyta</taxon>
        <taxon>Spermatophyta</taxon>
        <taxon>Magnoliopsida</taxon>
        <taxon>eudicotyledons</taxon>
        <taxon>Gunneridae</taxon>
        <taxon>Pentapetalae</taxon>
        <taxon>rosids</taxon>
        <taxon>malvids</taxon>
        <taxon>Malvales</taxon>
        <taxon>Malvaceae</taxon>
        <taxon>Malvoideae</taxon>
        <taxon>Hibiscus</taxon>
    </lineage>
</organism>
<comment type="similarity">
    <text evidence="1">Belongs to the PPR family. P subfamily.</text>
</comment>
<name>A0ABR2QB10_9ROSI</name>
<reference evidence="4 5" key="1">
    <citation type="journal article" date="2024" name="G3 (Bethesda)">
        <title>Genome assembly of Hibiscus sabdariffa L. provides insights into metabolisms of medicinal natural products.</title>
        <authorList>
            <person name="Kim T."/>
        </authorList>
    </citation>
    <scope>NUCLEOTIDE SEQUENCE [LARGE SCALE GENOMIC DNA]</scope>
    <source>
        <strain evidence="4">TK-2024</strain>
        <tissue evidence="4">Old leaves</tissue>
    </source>
</reference>
<dbReference type="Proteomes" id="UP001396334">
    <property type="component" value="Unassembled WGS sequence"/>
</dbReference>
<proteinExistence type="inferred from homology"/>
<dbReference type="Pfam" id="PF13041">
    <property type="entry name" value="PPR_2"/>
    <property type="match status" value="1"/>
</dbReference>
<keyword evidence="5" id="KW-1185">Reference proteome</keyword>
<dbReference type="Gene3D" id="1.25.40.10">
    <property type="entry name" value="Tetratricopeptide repeat domain"/>
    <property type="match status" value="1"/>
</dbReference>
<evidence type="ECO:0000313" key="4">
    <source>
        <dbReference type="EMBL" id="KAK8997866.1"/>
    </source>
</evidence>
<evidence type="ECO:0000256" key="2">
    <source>
        <dbReference type="ARBA" id="ARBA00022737"/>
    </source>
</evidence>
<keyword evidence="2" id="KW-0677">Repeat</keyword>
<dbReference type="Pfam" id="PF01535">
    <property type="entry name" value="PPR"/>
    <property type="match status" value="1"/>
</dbReference>
<dbReference type="PANTHER" id="PTHR47447">
    <property type="entry name" value="OS03G0856100 PROTEIN"/>
    <property type="match status" value="1"/>
</dbReference>
<evidence type="ECO:0000256" key="1">
    <source>
        <dbReference type="ARBA" id="ARBA00007626"/>
    </source>
</evidence>
<dbReference type="NCBIfam" id="TIGR00756">
    <property type="entry name" value="PPR"/>
    <property type="match status" value="2"/>
</dbReference>
<dbReference type="PANTHER" id="PTHR47447:SF17">
    <property type="entry name" value="OS12G0638900 PROTEIN"/>
    <property type="match status" value="1"/>
</dbReference>
<feature type="repeat" description="PPR" evidence="3">
    <location>
        <begin position="123"/>
        <end position="157"/>
    </location>
</feature>